<evidence type="ECO:0000256" key="2">
    <source>
        <dbReference type="ARBA" id="ARBA00004371"/>
    </source>
</evidence>
<name>A0A8B8EVI1_CRAVI</name>
<protein>
    <recommendedName>
        <fullName evidence="15">Sorting nexin-16</fullName>
    </recommendedName>
</protein>
<dbReference type="AlphaFoldDB" id="A0A8B8EVI1"/>
<dbReference type="KEGG" id="cvn:111136832"/>
<evidence type="ECO:0000256" key="5">
    <source>
        <dbReference type="ARBA" id="ARBA00022448"/>
    </source>
</evidence>
<evidence type="ECO:0000256" key="8">
    <source>
        <dbReference type="ARBA" id="ARBA00022753"/>
    </source>
</evidence>
<evidence type="ECO:0000313" key="19">
    <source>
        <dbReference type="Proteomes" id="UP000694844"/>
    </source>
</evidence>
<keyword evidence="11" id="KW-0446">Lipid-binding</keyword>
<evidence type="ECO:0000256" key="11">
    <source>
        <dbReference type="ARBA" id="ARBA00023121"/>
    </source>
</evidence>
<proteinExistence type="predicted"/>
<dbReference type="PANTHER" id="PTHR22999">
    <property type="entry name" value="PX SERINE/THREONINE KINASE PXK"/>
    <property type="match status" value="1"/>
</dbReference>
<evidence type="ECO:0000256" key="7">
    <source>
        <dbReference type="ARBA" id="ARBA00022553"/>
    </source>
</evidence>
<keyword evidence="9" id="KW-0653">Protein transport</keyword>
<dbReference type="Pfam" id="PF00787">
    <property type="entry name" value="PX"/>
    <property type="match status" value="1"/>
</dbReference>
<dbReference type="RefSeq" id="XP_022343664.1">
    <property type="nucleotide sequence ID" value="XM_022487956.1"/>
</dbReference>
<keyword evidence="10 16" id="KW-0175">Coiled coil</keyword>
<feature type="compositionally biased region" description="Basic and acidic residues" evidence="17">
    <location>
        <begin position="1"/>
        <end position="10"/>
    </location>
</feature>
<feature type="domain" description="PX" evidence="18">
    <location>
        <begin position="111"/>
        <end position="224"/>
    </location>
</feature>
<gene>
    <name evidence="20 21" type="primary">LOC111136832</name>
</gene>
<dbReference type="GO" id="GO:0045022">
    <property type="term" value="P:early endosome to late endosome transport"/>
    <property type="evidence" value="ECO:0007669"/>
    <property type="project" value="TreeGrafter"/>
</dbReference>
<dbReference type="Gene3D" id="3.30.1520.10">
    <property type="entry name" value="Phox-like domain"/>
    <property type="match status" value="1"/>
</dbReference>
<dbReference type="SUPFAM" id="SSF64268">
    <property type="entry name" value="PX domain"/>
    <property type="match status" value="1"/>
</dbReference>
<evidence type="ECO:0000313" key="21">
    <source>
        <dbReference type="RefSeq" id="XP_022343664.1"/>
    </source>
</evidence>
<dbReference type="InterPro" id="IPR001683">
    <property type="entry name" value="PX_dom"/>
</dbReference>
<dbReference type="PROSITE" id="PS50195">
    <property type="entry name" value="PX"/>
    <property type="match status" value="1"/>
</dbReference>
<dbReference type="GO" id="GO:0008333">
    <property type="term" value="P:endosome to lysosome transport"/>
    <property type="evidence" value="ECO:0007669"/>
    <property type="project" value="TreeGrafter"/>
</dbReference>
<evidence type="ECO:0000256" key="14">
    <source>
        <dbReference type="ARBA" id="ARBA00063452"/>
    </source>
</evidence>
<feature type="region of interest" description="Disordered" evidence="17">
    <location>
        <begin position="327"/>
        <end position="392"/>
    </location>
</feature>
<evidence type="ECO:0000256" key="4">
    <source>
        <dbReference type="ARBA" id="ARBA00004496"/>
    </source>
</evidence>
<feature type="region of interest" description="Disordered" evidence="17">
    <location>
        <begin position="1"/>
        <end position="68"/>
    </location>
</feature>
<keyword evidence="7" id="KW-0597">Phosphoprotein</keyword>
<evidence type="ECO:0000259" key="18">
    <source>
        <dbReference type="PROSITE" id="PS50195"/>
    </source>
</evidence>
<comment type="subcellular location">
    <subcellularLocation>
        <location evidence="4">Cytoplasm</location>
    </subcellularLocation>
    <subcellularLocation>
        <location evidence="1">Early endosome membrane</location>
    </subcellularLocation>
    <subcellularLocation>
        <location evidence="3">Late endosome membrane</location>
        <topology evidence="3">Peripheral membrane protein</topology>
        <orientation evidence="3">Cytoplasmic side</orientation>
    </subcellularLocation>
    <subcellularLocation>
        <location evidence="2">Lysosome</location>
    </subcellularLocation>
</comment>
<feature type="coiled-coil region" evidence="16">
    <location>
        <begin position="229"/>
        <end position="277"/>
    </location>
</feature>
<evidence type="ECO:0000256" key="1">
    <source>
        <dbReference type="ARBA" id="ARBA00004146"/>
    </source>
</evidence>
<keyword evidence="12" id="KW-0472">Membrane</keyword>
<evidence type="ECO:0000256" key="16">
    <source>
        <dbReference type="SAM" id="Coils"/>
    </source>
</evidence>
<dbReference type="InterPro" id="IPR051837">
    <property type="entry name" value="SortingNexin/PXDomain-PKLike"/>
</dbReference>
<feature type="compositionally biased region" description="Low complexity" evidence="17">
    <location>
        <begin position="51"/>
        <end position="62"/>
    </location>
</feature>
<evidence type="ECO:0000256" key="6">
    <source>
        <dbReference type="ARBA" id="ARBA00022490"/>
    </source>
</evidence>
<keyword evidence="5" id="KW-0813">Transport</keyword>
<evidence type="ECO:0000313" key="20">
    <source>
        <dbReference type="RefSeq" id="XP_022343663.1"/>
    </source>
</evidence>
<keyword evidence="13" id="KW-0458">Lysosome</keyword>
<keyword evidence="8" id="KW-0967">Endosome</keyword>
<dbReference type="GeneID" id="111136832"/>
<evidence type="ECO:0000256" key="10">
    <source>
        <dbReference type="ARBA" id="ARBA00023054"/>
    </source>
</evidence>
<organism evidence="19 20">
    <name type="scientific">Crassostrea virginica</name>
    <name type="common">Eastern oyster</name>
    <dbReference type="NCBI Taxonomy" id="6565"/>
    <lineage>
        <taxon>Eukaryota</taxon>
        <taxon>Metazoa</taxon>
        <taxon>Spiralia</taxon>
        <taxon>Lophotrochozoa</taxon>
        <taxon>Mollusca</taxon>
        <taxon>Bivalvia</taxon>
        <taxon>Autobranchia</taxon>
        <taxon>Pteriomorphia</taxon>
        <taxon>Ostreida</taxon>
        <taxon>Ostreoidea</taxon>
        <taxon>Ostreidae</taxon>
        <taxon>Crassostrea</taxon>
    </lineage>
</organism>
<dbReference type="RefSeq" id="XP_022343663.1">
    <property type="nucleotide sequence ID" value="XM_022487955.1"/>
</dbReference>
<dbReference type="PANTHER" id="PTHR22999:SF23">
    <property type="entry name" value="SORTING NEXIN-16"/>
    <property type="match status" value="1"/>
</dbReference>
<dbReference type="InterPro" id="IPR036871">
    <property type="entry name" value="PX_dom_sf"/>
</dbReference>
<dbReference type="SMART" id="SM00312">
    <property type="entry name" value="PX"/>
    <property type="match status" value="1"/>
</dbReference>
<dbReference type="Proteomes" id="UP000694844">
    <property type="component" value="Chromosome 5"/>
</dbReference>
<dbReference type="GO" id="GO:0006622">
    <property type="term" value="P:protein targeting to lysosome"/>
    <property type="evidence" value="ECO:0007669"/>
    <property type="project" value="TreeGrafter"/>
</dbReference>
<evidence type="ECO:0000256" key="12">
    <source>
        <dbReference type="ARBA" id="ARBA00023136"/>
    </source>
</evidence>
<evidence type="ECO:0000256" key="17">
    <source>
        <dbReference type="SAM" id="MobiDB-lite"/>
    </source>
</evidence>
<comment type="subunit">
    <text evidence="14">Homooligomer. Interacts with EGFR.</text>
</comment>
<dbReference type="FunFam" id="3.30.1520.10:FF:000011">
    <property type="entry name" value="Putative sorting nexin-16"/>
    <property type="match status" value="1"/>
</dbReference>
<evidence type="ECO:0000256" key="13">
    <source>
        <dbReference type="ARBA" id="ARBA00023228"/>
    </source>
</evidence>
<reference evidence="20 21" key="1">
    <citation type="submission" date="2025-04" db="UniProtKB">
        <authorList>
            <consortium name="RefSeq"/>
        </authorList>
    </citation>
    <scope>IDENTIFICATION</scope>
    <source>
        <tissue evidence="20 21">Whole sample</tissue>
    </source>
</reference>
<evidence type="ECO:0000256" key="15">
    <source>
        <dbReference type="ARBA" id="ARBA00071931"/>
    </source>
</evidence>
<keyword evidence="6" id="KW-0963">Cytoplasm</keyword>
<feature type="compositionally biased region" description="Basic and acidic residues" evidence="17">
    <location>
        <begin position="327"/>
        <end position="349"/>
    </location>
</feature>
<keyword evidence="19" id="KW-1185">Reference proteome</keyword>
<feature type="compositionally biased region" description="Basic and acidic residues" evidence="17">
    <location>
        <begin position="23"/>
        <end position="39"/>
    </location>
</feature>
<dbReference type="GO" id="GO:0031902">
    <property type="term" value="C:late endosome membrane"/>
    <property type="evidence" value="ECO:0007669"/>
    <property type="project" value="UniProtKB-SubCell"/>
</dbReference>
<dbReference type="GO" id="GO:0005764">
    <property type="term" value="C:lysosome"/>
    <property type="evidence" value="ECO:0007669"/>
    <property type="project" value="UniProtKB-SubCell"/>
</dbReference>
<feature type="compositionally biased region" description="Basic residues" evidence="17">
    <location>
        <begin position="372"/>
        <end position="386"/>
    </location>
</feature>
<dbReference type="GO" id="GO:0035091">
    <property type="term" value="F:phosphatidylinositol binding"/>
    <property type="evidence" value="ECO:0007669"/>
    <property type="project" value="InterPro"/>
</dbReference>
<dbReference type="OrthoDB" id="76516at2759"/>
<sequence length="392" mass="44935">MDEDEIRKSIQDCVIPGNCDPTEVERLSTPDDNKFKELNDNDDSGLTETPSVQSRSSSISQVDRNDSDLDSITSASQLASRGRHASPQKGSVRFQTDLEDSFTCSTETLNPESIKVPILGFETMEERSRFTVFRLRVQKSEHDEWHIFRRYTDFVQLNDRLKKCFPNIRLSLPPKRWFRDNFDKNFIEDRQLGLQAFVDNCVGHKDICNSKPVREFFCFDDPPGPHDSIEESRALCESLEDTVYKLRKEMVEKNSEIDLLRDELALYKKQVEMLTTALRKHNDAKSSSESPESSTSLAECDLLTCTEADQSQLQNQTSLLGIEEATEKSKRVKKEAYSTTEERLEDGKDILAQAKQHPVDKTNSSPDDKAKEKKKRSSIFKFRNKSSVHEAK</sequence>
<dbReference type="GO" id="GO:0031901">
    <property type="term" value="C:early endosome membrane"/>
    <property type="evidence" value="ECO:0007669"/>
    <property type="project" value="UniProtKB-SubCell"/>
</dbReference>
<evidence type="ECO:0000256" key="9">
    <source>
        <dbReference type="ARBA" id="ARBA00022927"/>
    </source>
</evidence>
<accession>A0A8B8EVI1</accession>
<evidence type="ECO:0000256" key="3">
    <source>
        <dbReference type="ARBA" id="ARBA00004492"/>
    </source>
</evidence>